<dbReference type="Proteomes" id="UP000230423">
    <property type="component" value="Unassembled WGS sequence"/>
</dbReference>
<organism evidence="2 3">
    <name type="scientific">Teladorsagia circumcincta</name>
    <name type="common">Brown stomach worm</name>
    <name type="synonym">Ostertagia circumcincta</name>
    <dbReference type="NCBI Taxonomy" id="45464"/>
    <lineage>
        <taxon>Eukaryota</taxon>
        <taxon>Metazoa</taxon>
        <taxon>Ecdysozoa</taxon>
        <taxon>Nematoda</taxon>
        <taxon>Chromadorea</taxon>
        <taxon>Rhabditida</taxon>
        <taxon>Rhabditina</taxon>
        <taxon>Rhabditomorpha</taxon>
        <taxon>Strongyloidea</taxon>
        <taxon>Trichostrongylidae</taxon>
        <taxon>Teladorsagia</taxon>
    </lineage>
</organism>
<evidence type="ECO:0008006" key="4">
    <source>
        <dbReference type="Google" id="ProtNLM"/>
    </source>
</evidence>
<dbReference type="Gene3D" id="2.30.30.100">
    <property type="match status" value="1"/>
</dbReference>
<reference evidence="2 3" key="1">
    <citation type="submission" date="2015-09" db="EMBL/GenBank/DDBJ databases">
        <title>Draft genome of the parasitic nematode Teladorsagia circumcincta isolate WARC Sus (inbred).</title>
        <authorList>
            <person name="Mitreva M."/>
        </authorList>
    </citation>
    <scope>NUCLEOTIDE SEQUENCE [LARGE SCALE GENOMIC DNA]</scope>
    <source>
        <strain evidence="2 3">S</strain>
    </source>
</reference>
<dbReference type="EMBL" id="KZ347397">
    <property type="protein sequence ID" value="PIO67814.1"/>
    <property type="molecule type" value="Genomic_DNA"/>
</dbReference>
<evidence type="ECO:0000313" key="2">
    <source>
        <dbReference type="EMBL" id="PIO67814.1"/>
    </source>
</evidence>
<dbReference type="SUPFAM" id="SSF50182">
    <property type="entry name" value="Sm-like ribonucleoproteins"/>
    <property type="match status" value="1"/>
</dbReference>
<accession>A0A2G9UC58</accession>
<dbReference type="InterPro" id="IPR010920">
    <property type="entry name" value="LSM_dom_sf"/>
</dbReference>
<sequence length="65" mass="7310">MPEVYIRGSTVKYLRIPETVVDLVKNEVNEVRRQQKDQQRARKQLGARGGGAPRGGRGSYRGKAK</sequence>
<feature type="compositionally biased region" description="Gly residues" evidence="1">
    <location>
        <begin position="47"/>
        <end position="59"/>
    </location>
</feature>
<dbReference type="OrthoDB" id="747253at2759"/>
<feature type="region of interest" description="Disordered" evidence="1">
    <location>
        <begin position="31"/>
        <end position="65"/>
    </location>
</feature>
<dbReference type="AlphaFoldDB" id="A0A2G9UC58"/>
<feature type="compositionally biased region" description="Basic and acidic residues" evidence="1">
    <location>
        <begin position="31"/>
        <end position="40"/>
    </location>
</feature>
<gene>
    <name evidence="2" type="ORF">TELCIR_10427</name>
</gene>
<evidence type="ECO:0000313" key="3">
    <source>
        <dbReference type="Proteomes" id="UP000230423"/>
    </source>
</evidence>
<evidence type="ECO:0000256" key="1">
    <source>
        <dbReference type="SAM" id="MobiDB-lite"/>
    </source>
</evidence>
<proteinExistence type="predicted"/>
<protein>
    <recommendedName>
        <fullName evidence="4">LSM domain-containing protein</fullName>
    </recommendedName>
</protein>
<keyword evidence="3" id="KW-1185">Reference proteome</keyword>
<name>A0A2G9UC58_TELCI</name>